<evidence type="ECO:0000313" key="1">
    <source>
        <dbReference type="EnsemblPlants" id="OPUNC11G12110.1"/>
    </source>
</evidence>
<dbReference type="AlphaFoldDB" id="A0A0E0MFN8"/>
<evidence type="ECO:0000313" key="2">
    <source>
        <dbReference type="Proteomes" id="UP000026962"/>
    </source>
</evidence>
<proteinExistence type="predicted"/>
<reference evidence="1" key="1">
    <citation type="submission" date="2015-04" db="UniProtKB">
        <authorList>
            <consortium name="EnsemblPlants"/>
        </authorList>
    </citation>
    <scope>IDENTIFICATION</scope>
</reference>
<organism evidence="1">
    <name type="scientific">Oryza punctata</name>
    <name type="common">Red rice</name>
    <dbReference type="NCBI Taxonomy" id="4537"/>
    <lineage>
        <taxon>Eukaryota</taxon>
        <taxon>Viridiplantae</taxon>
        <taxon>Streptophyta</taxon>
        <taxon>Embryophyta</taxon>
        <taxon>Tracheophyta</taxon>
        <taxon>Spermatophyta</taxon>
        <taxon>Magnoliopsida</taxon>
        <taxon>Liliopsida</taxon>
        <taxon>Poales</taxon>
        <taxon>Poaceae</taxon>
        <taxon>BOP clade</taxon>
        <taxon>Oryzoideae</taxon>
        <taxon>Oryzeae</taxon>
        <taxon>Oryzinae</taxon>
        <taxon>Oryza</taxon>
    </lineage>
</organism>
<dbReference type="HOGENOM" id="CLU_190240_0_0_1"/>
<dbReference type="Gramene" id="OPUNC11G12110.1">
    <property type="protein sequence ID" value="OPUNC11G12110.1"/>
    <property type="gene ID" value="OPUNC11G12110"/>
</dbReference>
<name>A0A0E0MFN8_ORYPU</name>
<dbReference type="Proteomes" id="UP000026962">
    <property type="component" value="Chromosome 11"/>
</dbReference>
<dbReference type="EnsemblPlants" id="OPUNC11G12110.1">
    <property type="protein sequence ID" value="OPUNC11G12110.1"/>
    <property type="gene ID" value="OPUNC11G12110"/>
</dbReference>
<reference evidence="1" key="2">
    <citation type="submission" date="2018-05" db="EMBL/GenBank/DDBJ databases">
        <title>OpunRS2 (Oryza punctata Reference Sequence Version 2).</title>
        <authorList>
            <person name="Zhang J."/>
            <person name="Kudrna D."/>
            <person name="Lee S."/>
            <person name="Talag J."/>
            <person name="Welchert J."/>
            <person name="Wing R.A."/>
        </authorList>
    </citation>
    <scope>NUCLEOTIDE SEQUENCE [LARGE SCALE GENOMIC DNA]</scope>
</reference>
<protein>
    <submittedName>
        <fullName evidence="1">Uncharacterized protein</fullName>
    </submittedName>
</protein>
<accession>A0A0E0MFN8</accession>
<keyword evidence="2" id="KW-1185">Reference proteome</keyword>
<sequence length="88" mass="9732">MCCSRRIGGDTGSGRWGERCLANISGAEVKSQQLLQLASTLPRPPEVMVEAIKQRKNVKNRMLANELALLNVYVCASNLKDANFLPMR</sequence>